<name>A0A4Y5STC8_9RHOB</name>
<dbReference type="AlphaFoldDB" id="A0A4Y5STC8"/>
<evidence type="ECO:0000313" key="1">
    <source>
        <dbReference type="EMBL" id="QDA36609.1"/>
    </source>
</evidence>
<accession>A0A4Y5STC8</accession>
<reference evidence="2" key="1">
    <citation type="submission" date="2019-05" db="EMBL/GenBank/DDBJ databases">
        <title>Tamlana fucoidanivorans sp. nov., isolated from the surface of algae collected from Fujian province in China.</title>
        <authorList>
            <person name="Li J."/>
        </authorList>
    </citation>
    <scope>NUCLEOTIDE SEQUENCE [LARGE SCALE GENOMIC DNA]</scope>
    <source>
        <strain evidence="2">2251</strain>
        <plasmid evidence="2">unnamed3</plasmid>
    </source>
</reference>
<dbReference type="KEGG" id="plia:E4191_21170"/>
<dbReference type="Proteomes" id="UP000296374">
    <property type="component" value="Plasmid unnamed3"/>
</dbReference>
<geneLocation type="plasmid" evidence="1 2">
    <name>unnamed3</name>
</geneLocation>
<dbReference type="EMBL" id="CP040764">
    <property type="protein sequence ID" value="QDA36609.1"/>
    <property type="molecule type" value="Genomic_DNA"/>
</dbReference>
<proteinExistence type="predicted"/>
<protein>
    <submittedName>
        <fullName evidence="1">Uncharacterized protein</fullName>
    </submittedName>
</protein>
<gene>
    <name evidence="1" type="ORF">E4191_21170</name>
</gene>
<keyword evidence="1" id="KW-0614">Plasmid</keyword>
<evidence type="ECO:0000313" key="2">
    <source>
        <dbReference type="Proteomes" id="UP000296374"/>
    </source>
</evidence>
<sequence length="185" mass="20400">MMPQTIHDSAVRNFQMAANLLIALQGRRLVLTGEAAALLDGRPKALLTEGYNTLSPRFGICIPQDTRGEFSMTPEGDGLEFRNSGATWMTMEGLVSSMDPCGCYLDADVAFPTPTVADVFLRDFTDAGTIRDSLQTEWLLGNDRATVCKLELPEAADDVANRRIVIHLRQPPVRFTIRKLAMTLI</sequence>
<organism evidence="1 2">
    <name type="scientific">Paracoccus liaowanqingii</name>
    <dbReference type="NCBI Taxonomy" id="2560053"/>
    <lineage>
        <taxon>Bacteria</taxon>
        <taxon>Pseudomonadati</taxon>
        <taxon>Pseudomonadota</taxon>
        <taxon>Alphaproteobacteria</taxon>
        <taxon>Rhodobacterales</taxon>
        <taxon>Paracoccaceae</taxon>
        <taxon>Paracoccus</taxon>
    </lineage>
</organism>
<dbReference type="RefSeq" id="WP_139616322.1">
    <property type="nucleotide sequence ID" value="NZ_CP040764.1"/>
</dbReference>